<dbReference type="Proteomes" id="UP000790709">
    <property type="component" value="Unassembled WGS sequence"/>
</dbReference>
<proteinExistence type="predicted"/>
<gene>
    <name evidence="1" type="ORF">BV22DRAFT_1040298</name>
</gene>
<accession>A0ACB8B300</accession>
<keyword evidence="2" id="KW-1185">Reference proteome</keyword>
<protein>
    <submittedName>
        <fullName evidence="1">Uncharacterized protein</fullName>
    </submittedName>
</protein>
<reference evidence="1" key="1">
    <citation type="journal article" date="2021" name="New Phytol.">
        <title>Evolutionary innovations through gain and loss of genes in the ectomycorrhizal Boletales.</title>
        <authorList>
            <person name="Wu G."/>
            <person name="Miyauchi S."/>
            <person name="Morin E."/>
            <person name="Kuo A."/>
            <person name="Drula E."/>
            <person name="Varga T."/>
            <person name="Kohler A."/>
            <person name="Feng B."/>
            <person name="Cao Y."/>
            <person name="Lipzen A."/>
            <person name="Daum C."/>
            <person name="Hundley H."/>
            <person name="Pangilinan J."/>
            <person name="Johnson J."/>
            <person name="Barry K."/>
            <person name="LaButti K."/>
            <person name="Ng V."/>
            <person name="Ahrendt S."/>
            <person name="Min B."/>
            <person name="Choi I.G."/>
            <person name="Park H."/>
            <person name="Plett J.M."/>
            <person name="Magnuson J."/>
            <person name="Spatafora J.W."/>
            <person name="Nagy L.G."/>
            <person name="Henrissat B."/>
            <person name="Grigoriev I.V."/>
            <person name="Yang Z.L."/>
            <person name="Xu J."/>
            <person name="Martin F.M."/>
        </authorList>
    </citation>
    <scope>NUCLEOTIDE SEQUENCE</scope>
    <source>
        <strain evidence="1">KUC20120723A-06</strain>
    </source>
</reference>
<sequence length="421" mass="47736">MAEKVAALDSHEKDIDELDDDFEEPSDPNVFRIANALPPPSAVSYSARDLHTLIHQGAIDLNPVYQRGVVWPERKQIGLIDSMFRNFFVPPVVFAVQIEDGEEVRVCVDGKQRLTSIQKFIDGLIPHRDAQTKKSFWFTRTEQQKATRMEIPEDWKRRFADTLITCVEYRGIAPGTERDIFQRVQLGMSLTAAEKLQAISSPWAEWISDLEARHVLSDQGLAEVLEWDTTRGRDFQCIAQLVYCCDGLPDQLLPTAQKLEKWLTRVDSPPPTFKTQMNDVLSAFWHIASNRTLNAAFVKVDKRVAPVEFVFIGVLLYVLRNHSDMDRAKAILCMRLRIREQFVDVRNNAAVGRALWNYINSVTGPQGLKVLDFSSSGAPGSTSKSKKRRYDSDEDEDYRPSPVKSLGQGTKTRSHKAGRKG</sequence>
<evidence type="ECO:0000313" key="2">
    <source>
        <dbReference type="Proteomes" id="UP000790709"/>
    </source>
</evidence>
<name>A0ACB8B300_9AGAM</name>
<evidence type="ECO:0000313" key="1">
    <source>
        <dbReference type="EMBL" id="KAH7920066.1"/>
    </source>
</evidence>
<organism evidence="1 2">
    <name type="scientific">Leucogyrophana mollusca</name>
    <dbReference type="NCBI Taxonomy" id="85980"/>
    <lineage>
        <taxon>Eukaryota</taxon>
        <taxon>Fungi</taxon>
        <taxon>Dikarya</taxon>
        <taxon>Basidiomycota</taxon>
        <taxon>Agaricomycotina</taxon>
        <taxon>Agaricomycetes</taxon>
        <taxon>Agaricomycetidae</taxon>
        <taxon>Boletales</taxon>
        <taxon>Boletales incertae sedis</taxon>
        <taxon>Leucogyrophana</taxon>
    </lineage>
</organism>
<dbReference type="EMBL" id="MU266607">
    <property type="protein sequence ID" value="KAH7920066.1"/>
    <property type="molecule type" value="Genomic_DNA"/>
</dbReference>
<comment type="caution">
    <text evidence="1">The sequence shown here is derived from an EMBL/GenBank/DDBJ whole genome shotgun (WGS) entry which is preliminary data.</text>
</comment>